<dbReference type="RefSeq" id="WP_379917641.1">
    <property type="nucleotide sequence ID" value="NZ_JBHUDD010000149.1"/>
</dbReference>
<evidence type="ECO:0000313" key="4">
    <source>
        <dbReference type="EMBL" id="MFD1510951.1"/>
    </source>
</evidence>
<keyword evidence="2" id="KW-0732">Signal</keyword>
<keyword evidence="5" id="KW-1185">Reference proteome</keyword>
<gene>
    <name evidence="4" type="ORF">ACFTOW_16325</name>
</gene>
<organism evidence="4 5">
    <name type="scientific">Lacimonas salitolerans</name>
    <dbReference type="NCBI Taxonomy" id="1323750"/>
    <lineage>
        <taxon>Bacteria</taxon>
        <taxon>Pseudomonadati</taxon>
        <taxon>Pseudomonadota</taxon>
        <taxon>Alphaproteobacteria</taxon>
        <taxon>Rhodobacterales</taxon>
        <taxon>Paracoccaceae</taxon>
        <taxon>Lacimonas</taxon>
    </lineage>
</organism>
<dbReference type="InterPro" id="IPR008258">
    <property type="entry name" value="Transglycosylase_SLT_dom_1"/>
</dbReference>
<feature type="signal peptide" evidence="2">
    <location>
        <begin position="1"/>
        <end position="26"/>
    </location>
</feature>
<dbReference type="Pfam" id="PF01464">
    <property type="entry name" value="SLT"/>
    <property type="match status" value="1"/>
</dbReference>
<comment type="similarity">
    <text evidence="1">Belongs to the virb1 family.</text>
</comment>
<name>A0ABW4EJY7_9RHOB</name>
<evidence type="ECO:0000313" key="5">
    <source>
        <dbReference type="Proteomes" id="UP001597186"/>
    </source>
</evidence>
<evidence type="ECO:0000259" key="3">
    <source>
        <dbReference type="Pfam" id="PF01464"/>
    </source>
</evidence>
<evidence type="ECO:0000256" key="2">
    <source>
        <dbReference type="SAM" id="SignalP"/>
    </source>
</evidence>
<dbReference type="Gene3D" id="1.10.530.10">
    <property type="match status" value="1"/>
</dbReference>
<sequence>MNRRFVILGALALAGCGASEAPPALAAYDAPLYPNETPELRALIVEYANLYDVPVDLVQRVVVRESTHRPSARNGPYYGLMQILPQTARTMGFRGQPRDLLDAETNLRYAVRYLRGAWMVSDGNMDRAVMWYARGYYYEAKRRGLLRETGLRS</sequence>
<proteinExistence type="inferred from homology"/>
<dbReference type="CDD" id="cd00254">
    <property type="entry name" value="LT-like"/>
    <property type="match status" value="1"/>
</dbReference>
<dbReference type="EMBL" id="JBHUDD010000149">
    <property type="protein sequence ID" value="MFD1510951.1"/>
    <property type="molecule type" value="Genomic_DNA"/>
</dbReference>
<evidence type="ECO:0000256" key="1">
    <source>
        <dbReference type="ARBA" id="ARBA00009387"/>
    </source>
</evidence>
<reference evidence="5" key="1">
    <citation type="journal article" date="2019" name="Int. J. Syst. Evol. Microbiol.">
        <title>The Global Catalogue of Microorganisms (GCM) 10K type strain sequencing project: providing services to taxonomists for standard genome sequencing and annotation.</title>
        <authorList>
            <consortium name="The Broad Institute Genomics Platform"/>
            <consortium name="The Broad Institute Genome Sequencing Center for Infectious Disease"/>
            <person name="Wu L."/>
            <person name="Ma J."/>
        </authorList>
    </citation>
    <scope>NUCLEOTIDE SEQUENCE [LARGE SCALE GENOMIC DNA]</scope>
    <source>
        <strain evidence="5">CGMCC 1.12477</strain>
    </source>
</reference>
<protein>
    <submittedName>
        <fullName evidence="4">Transglycosylase SLT domain-containing protein</fullName>
    </submittedName>
</protein>
<dbReference type="Proteomes" id="UP001597186">
    <property type="component" value="Unassembled WGS sequence"/>
</dbReference>
<dbReference type="PROSITE" id="PS51257">
    <property type="entry name" value="PROKAR_LIPOPROTEIN"/>
    <property type="match status" value="1"/>
</dbReference>
<feature type="chain" id="PRO_5045458181" evidence="2">
    <location>
        <begin position="27"/>
        <end position="153"/>
    </location>
</feature>
<accession>A0ABW4EJY7</accession>
<dbReference type="SUPFAM" id="SSF53955">
    <property type="entry name" value="Lysozyme-like"/>
    <property type="match status" value="1"/>
</dbReference>
<comment type="caution">
    <text evidence="4">The sequence shown here is derived from an EMBL/GenBank/DDBJ whole genome shotgun (WGS) entry which is preliminary data.</text>
</comment>
<feature type="domain" description="Transglycosylase SLT" evidence="3">
    <location>
        <begin position="44"/>
        <end position="135"/>
    </location>
</feature>
<dbReference type="InterPro" id="IPR023346">
    <property type="entry name" value="Lysozyme-like_dom_sf"/>
</dbReference>